<dbReference type="InterPro" id="IPR015867">
    <property type="entry name" value="N-reg_PII/ATP_PRibTrfase_C"/>
</dbReference>
<dbReference type="AlphaFoldDB" id="A0A1I2MGR7"/>
<dbReference type="RefSeq" id="WP_245796664.1">
    <property type="nucleotide sequence ID" value="NZ_FONG01000035.1"/>
</dbReference>
<reference evidence="3" key="1">
    <citation type="submission" date="2016-10" db="EMBL/GenBank/DDBJ databases">
        <authorList>
            <person name="Varghese N."/>
            <person name="Submissions S."/>
        </authorList>
    </citation>
    <scope>NUCLEOTIDE SEQUENCE [LARGE SCALE GENOMIC DNA]</scope>
    <source>
        <strain evidence="3">CGMCC 4.3510</strain>
    </source>
</reference>
<keyword evidence="3" id="KW-1185">Reference proteome</keyword>
<dbReference type="STRING" id="380248.SAMN05216251_13539"/>
<protein>
    <recommendedName>
        <fullName evidence="4">DUF190 domain-containing protein</fullName>
    </recommendedName>
</protein>
<dbReference type="PANTHER" id="PTHR35983">
    <property type="entry name" value="UPF0166 PROTEIN TM_0021"/>
    <property type="match status" value="1"/>
</dbReference>
<name>A0A1I2MGR7_9ACTN</name>
<organism evidence="2 3">
    <name type="scientific">Actinacidiphila alni</name>
    <dbReference type="NCBI Taxonomy" id="380248"/>
    <lineage>
        <taxon>Bacteria</taxon>
        <taxon>Bacillati</taxon>
        <taxon>Actinomycetota</taxon>
        <taxon>Actinomycetes</taxon>
        <taxon>Kitasatosporales</taxon>
        <taxon>Streptomycetaceae</taxon>
        <taxon>Actinacidiphila</taxon>
    </lineage>
</organism>
<evidence type="ECO:0000256" key="1">
    <source>
        <dbReference type="ARBA" id="ARBA00010554"/>
    </source>
</evidence>
<dbReference type="Proteomes" id="UP000199323">
    <property type="component" value="Unassembled WGS sequence"/>
</dbReference>
<dbReference type="InterPro" id="IPR003793">
    <property type="entry name" value="UPF0166"/>
</dbReference>
<accession>A0A1I2MGR7</accession>
<evidence type="ECO:0000313" key="2">
    <source>
        <dbReference type="EMBL" id="SFF90178.1"/>
    </source>
</evidence>
<evidence type="ECO:0000313" key="3">
    <source>
        <dbReference type="Proteomes" id="UP000199323"/>
    </source>
</evidence>
<evidence type="ECO:0008006" key="4">
    <source>
        <dbReference type="Google" id="ProtNLM"/>
    </source>
</evidence>
<gene>
    <name evidence="2" type="ORF">SAMN05216251_13539</name>
</gene>
<dbReference type="InterPro" id="IPR011322">
    <property type="entry name" value="N-reg_PII-like_a/b"/>
</dbReference>
<dbReference type="Gene3D" id="3.30.70.120">
    <property type="match status" value="1"/>
</dbReference>
<dbReference type="PANTHER" id="PTHR35983:SF1">
    <property type="entry name" value="UPF0166 PROTEIN TM_0021"/>
    <property type="match status" value="1"/>
</dbReference>
<comment type="similarity">
    <text evidence="1">Belongs to the UPF0166 family.</text>
</comment>
<dbReference type="Pfam" id="PF02641">
    <property type="entry name" value="DUF190"/>
    <property type="match status" value="1"/>
</dbReference>
<dbReference type="SUPFAM" id="SSF54913">
    <property type="entry name" value="GlnB-like"/>
    <property type="match status" value="1"/>
</dbReference>
<proteinExistence type="inferred from homology"/>
<sequence>MKVTGPALRVTIIVNESDTWRHRPLFNEIVQRARQAGLAGAAVFRGIEGYGASSVAHTNRLLSLSEDLPVAVVIVDTEEAVRAFLPRLDDLGIGGVTALDQVEVVRHVHDAGDREEKR</sequence>
<dbReference type="EMBL" id="FONG01000035">
    <property type="protein sequence ID" value="SFF90178.1"/>
    <property type="molecule type" value="Genomic_DNA"/>
</dbReference>